<dbReference type="PANTHER" id="PTHR38685">
    <property type="entry name" value="CELL DIVISION PROTEIN ZIPA"/>
    <property type="match status" value="1"/>
</dbReference>
<feature type="compositionally biased region" description="Polar residues" evidence="10">
    <location>
        <begin position="142"/>
        <end position="153"/>
    </location>
</feature>
<dbReference type="InterPro" id="IPR011919">
    <property type="entry name" value="Cell_div_ZipA"/>
</dbReference>
<dbReference type="InterPro" id="IPR007449">
    <property type="entry name" value="ZipA_FtsZ-bd_C"/>
</dbReference>
<evidence type="ECO:0000313" key="12">
    <source>
        <dbReference type="EMBL" id="ODC04125.1"/>
    </source>
</evidence>
<dbReference type="AlphaFoldDB" id="A0A1E2VBT2"/>
<protein>
    <recommendedName>
        <fullName evidence="8 9">Cell division protein ZipA</fullName>
    </recommendedName>
</protein>
<keyword evidence="7 8" id="KW-0131">Cell cycle</keyword>
<accession>A0A1E2VBT2</accession>
<evidence type="ECO:0000256" key="5">
    <source>
        <dbReference type="ARBA" id="ARBA00022989"/>
    </source>
</evidence>
<name>A0A1E2VBT2_9GAMM</name>
<dbReference type="Proteomes" id="UP000094291">
    <property type="component" value="Unassembled WGS sequence"/>
</dbReference>
<dbReference type="GO" id="GO:0000917">
    <property type="term" value="P:division septum assembly"/>
    <property type="evidence" value="ECO:0007669"/>
    <property type="project" value="TreeGrafter"/>
</dbReference>
<dbReference type="GO" id="GO:0043093">
    <property type="term" value="P:FtsZ-dependent cytokinesis"/>
    <property type="evidence" value="ECO:0007669"/>
    <property type="project" value="UniProtKB-UniRule"/>
</dbReference>
<evidence type="ECO:0000313" key="13">
    <source>
        <dbReference type="Proteomes" id="UP000094291"/>
    </source>
</evidence>
<evidence type="ECO:0000256" key="1">
    <source>
        <dbReference type="ARBA" id="ARBA00022475"/>
    </source>
</evidence>
<evidence type="ECO:0000256" key="6">
    <source>
        <dbReference type="ARBA" id="ARBA00023136"/>
    </source>
</evidence>
<dbReference type="InterPro" id="IPR036765">
    <property type="entry name" value="ZipA_FtsZ-bd_C_sf"/>
</dbReference>
<evidence type="ECO:0000256" key="10">
    <source>
        <dbReference type="SAM" id="MobiDB-lite"/>
    </source>
</evidence>
<feature type="compositionally biased region" description="Polar residues" evidence="10">
    <location>
        <begin position="98"/>
        <end position="110"/>
    </location>
</feature>
<dbReference type="PANTHER" id="PTHR38685:SF1">
    <property type="entry name" value="CELL DIVISION PROTEIN ZIPA"/>
    <property type="match status" value="1"/>
</dbReference>
<dbReference type="RefSeq" id="WP_068998988.1">
    <property type="nucleotide sequence ID" value="NZ_MDTQ01000001.1"/>
</dbReference>
<keyword evidence="3 8" id="KW-0132">Cell division</keyword>
<dbReference type="Pfam" id="PF04354">
    <property type="entry name" value="ZipA_C"/>
    <property type="match status" value="1"/>
</dbReference>
<dbReference type="GO" id="GO:0032153">
    <property type="term" value="C:cell division site"/>
    <property type="evidence" value="ECO:0007669"/>
    <property type="project" value="UniProtKB-UniRule"/>
</dbReference>
<dbReference type="STRING" id="197479.BFW38_11910"/>
<dbReference type="EMBL" id="MDTQ01000001">
    <property type="protein sequence ID" value="ODC04125.1"/>
    <property type="molecule type" value="Genomic_DNA"/>
</dbReference>
<comment type="function">
    <text evidence="8 9">Essential cell division protein that stabilizes the FtsZ protofilaments by cross-linking them and that serves as a cytoplasmic membrane anchor for the Z ring. Also required for the recruitment to the septal ring of downstream cell division proteins.</text>
</comment>
<comment type="similarity">
    <text evidence="8 9">Belongs to the ZipA family.</text>
</comment>
<evidence type="ECO:0000256" key="3">
    <source>
        <dbReference type="ARBA" id="ARBA00022618"/>
    </source>
</evidence>
<gene>
    <name evidence="8" type="primary">zipA</name>
    <name evidence="12" type="ORF">BFW38_11910</name>
</gene>
<comment type="caution">
    <text evidence="12">The sequence shown here is derived from an EMBL/GenBank/DDBJ whole genome shotgun (WGS) entry which is preliminary data.</text>
</comment>
<keyword evidence="1 8" id="KW-1003">Cell membrane</keyword>
<dbReference type="HAMAP" id="MF_00509">
    <property type="entry name" value="ZipA"/>
    <property type="match status" value="1"/>
</dbReference>
<keyword evidence="6 8" id="KW-0472">Membrane</keyword>
<feature type="compositionally biased region" description="Acidic residues" evidence="10">
    <location>
        <begin position="34"/>
        <end position="44"/>
    </location>
</feature>
<comment type="subunit">
    <text evidence="8">Interacts with FtsZ via their C-terminal domains.</text>
</comment>
<dbReference type="SUPFAM" id="SSF64383">
    <property type="entry name" value="Cell-division protein ZipA, C-terminal domain"/>
    <property type="match status" value="1"/>
</dbReference>
<dbReference type="OrthoDB" id="7054914at2"/>
<keyword evidence="5 8" id="KW-1133">Transmembrane helix</keyword>
<feature type="compositionally biased region" description="Acidic residues" evidence="10">
    <location>
        <begin position="79"/>
        <end position="89"/>
    </location>
</feature>
<dbReference type="GO" id="GO:0005886">
    <property type="term" value="C:plasma membrane"/>
    <property type="evidence" value="ECO:0007669"/>
    <property type="project" value="UniProtKB-SubCell"/>
</dbReference>
<comment type="subcellular location">
    <subcellularLocation>
        <location evidence="8">Cell inner membrane</location>
        <topology evidence="8">Single-pass type I membrane protein</topology>
    </subcellularLocation>
    <text evidence="8">Localizes to the Z ring in an FtsZ-dependent manner.</text>
</comment>
<feature type="domain" description="ZipA C-terminal FtsZ-binding" evidence="11">
    <location>
        <begin position="285"/>
        <end position="416"/>
    </location>
</feature>
<feature type="compositionally biased region" description="Acidic residues" evidence="10">
    <location>
        <begin position="129"/>
        <end position="139"/>
    </location>
</feature>
<dbReference type="Gene3D" id="3.30.1400.10">
    <property type="entry name" value="ZipA, C-terminal FtsZ-binding domain"/>
    <property type="match status" value="1"/>
</dbReference>
<reference evidence="12 13" key="1">
    <citation type="submission" date="2016-08" db="EMBL/GenBank/DDBJ databases">
        <authorList>
            <person name="Seilhamer J.J."/>
        </authorList>
    </citation>
    <scope>NUCLEOTIDE SEQUENCE [LARGE SCALE GENOMIC DNA]</scope>
    <source>
        <strain evidence="12 13">PH27A</strain>
    </source>
</reference>
<evidence type="ECO:0000256" key="8">
    <source>
        <dbReference type="HAMAP-Rule" id="MF_00509"/>
    </source>
</evidence>
<dbReference type="SMART" id="SM00771">
    <property type="entry name" value="ZipA_C"/>
    <property type="match status" value="1"/>
</dbReference>
<evidence type="ECO:0000256" key="7">
    <source>
        <dbReference type="ARBA" id="ARBA00023306"/>
    </source>
</evidence>
<keyword evidence="2 8" id="KW-0997">Cell inner membrane</keyword>
<sequence>MGLREWLMLLGGLVVIAIALDGLRRIRRQRRLGDEDDEDWEDPEEASRRAQIARELPNGGARVLSSENESPWHDRDPLFDDVEVFDDDPVPVLKHPVSQESDSALPSAGSSRRKPLRPEDLFTQPLPDTSDDGPFDEPSEAMPQSSRQPQFYQQEAPASADHEHIVDAGMEADEQARWDDMRARFRYDPSFMAASAQPHDQTFADDTPDESIASVSEVDYSGSVDHTDSNEVARESVAEAHESIVDEHYTAPPAHPEPEPEPEPSHQDRIAAALAALEKRVWSEAEEFLTINVNAREGVPFNGVSLQQLMDAVGMACSENGFFHRTRLHQGKAHLEYSMVNMFAPGRFDAHGMDETFETQGVVFVMALPGPMHPMEALDEMVGIAHHLVRNFDGELQDEQRSVLTSQTVEHYRQRIQEFERKTHLAACKSRQS</sequence>
<feature type="region of interest" description="Disordered" evidence="10">
    <location>
        <begin position="33"/>
        <end position="174"/>
    </location>
</feature>
<keyword evidence="4 8" id="KW-0812">Transmembrane</keyword>
<evidence type="ECO:0000256" key="4">
    <source>
        <dbReference type="ARBA" id="ARBA00022692"/>
    </source>
</evidence>
<proteinExistence type="inferred from homology"/>
<evidence type="ECO:0000256" key="9">
    <source>
        <dbReference type="RuleBase" id="RU003612"/>
    </source>
</evidence>
<keyword evidence="13" id="KW-1185">Reference proteome</keyword>
<organism evidence="12 13">
    <name type="scientific">Terasakiispira papahanaumokuakeensis</name>
    <dbReference type="NCBI Taxonomy" id="197479"/>
    <lineage>
        <taxon>Bacteria</taxon>
        <taxon>Pseudomonadati</taxon>
        <taxon>Pseudomonadota</taxon>
        <taxon>Gammaproteobacteria</taxon>
        <taxon>Oceanospirillales</taxon>
        <taxon>Terasakiispira</taxon>
    </lineage>
</organism>
<evidence type="ECO:0000256" key="2">
    <source>
        <dbReference type="ARBA" id="ARBA00022519"/>
    </source>
</evidence>
<evidence type="ECO:0000259" key="11">
    <source>
        <dbReference type="SMART" id="SM00771"/>
    </source>
</evidence>